<evidence type="ECO:0000313" key="4">
    <source>
        <dbReference type="EMBL" id="KAJ6248916.1"/>
    </source>
</evidence>
<dbReference type="Gene3D" id="2.120.10.80">
    <property type="entry name" value="Kelch-type beta propeller"/>
    <property type="match status" value="1"/>
</dbReference>
<evidence type="ECO:0000313" key="5">
    <source>
        <dbReference type="Proteomes" id="UP001150062"/>
    </source>
</evidence>
<reference evidence="4" key="1">
    <citation type="submission" date="2022-08" db="EMBL/GenBank/DDBJ databases">
        <title>Novel sulfate-reducing endosymbionts in the free-living metamonad Anaeramoeba.</title>
        <authorList>
            <person name="Jerlstrom-Hultqvist J."/>
            <person name="Cepicka I."/>
            <person name="Gallot-Lavallee L."/>
            <person name="Salas-Leiva D."/>
            <person name="Curtis B.A."/>
            <person name="Zahonova K."/>
            <person name="Pipaliya S."/>
            <person name="Dacks J."/>
            <person name="Roger A.J."/>
        </authorList>
    </citation>
    <scope>NUCLEOTIDE SEQUENCE</scope>
    <source>
        <strain evidence="4">Schooner1</strain>
    </source>
</reference>
<dbReference type="Pfam" id="PF00651">
    <property type="entry name" value="BTB"/>
    <property type="match status" value="1"/>
</dbReference>
<dbReference type="InterPro" id="IPR011333">
    <property type="entry name" value="SKP1/BTB/POZ_sf"/>
</dbReference>
<keyword evidence="5" id="KW-1185">Reference proteome</keyword>
<dbReference type="SUPFAM" id="SSF117281">
    <property type="entry name" value="Kelch motif"/>
    <property type="match status" value="1"/>
</dbReference>
<comment type="caution">
    <text evidence="4">The sequence shown here is derived from an EMBL/GenBank/DDBJ whole genome shotgun (WGS) entry which is preliminary data.</text>
</comment>
<organism evidence="4 5">
    <name type="scientific">Anaeramoeba flamelloides</name>
    <dbReference type="NCBI Taxonomy" id="1746091"/>
    <lineage>
        <taxon>Eukaryota</taxon>
        <taxon>Metamonada</taxon>
        <taxon>Anaeramoebidae</taxon>
        <taxon>Anaeramoeba</taxon>
    </lineage>
</organism>
<dbReference type="InterPro" id="IPR000210">
    <property type="entry name" value="BTB/POZ_dom"/>
</dbReference>
<dbReference type="Pfam" id="PF24681">
    <property type="entry name" value="Kelch_KLHDC2_KLHL20_DRC7"/>
    <property type="match status" value="1"/>
</dbReference>
<dbReference type="Gene3D" id="3.30.710.10">
    <property type="entry name" value="Potassium Channel Kv1.1, Chain A"/>
    <property type="match status" value="1"/>
</dbReference>
<dbReference type="PANTHER" id="PTHR46376:SF1">
    <property type="entry name" value="LEUCINE-ZIPPER-LIKE TRANSCRIPTIONAL REGULATOR 1"/>
    <property type="match status" value="1"/>
</dbReference>
<dbReference type="PROSITE" id="PS50097">
    <property type="entry name" value="BTB"/>
    <property type="match status" value="1"/>
</dbReference>
<dbReference type="SUPFAM" id="SSF54695">
    <property type="entry name" value="POZ domain"/>
    <property type="match status" value="1"/>
</dbReference>
<dbReference type="PANTHER" id="PTHR46376">
    <property type="entry name" value="LEUCINE-ZIPPER-LIKE TRANSCRIPTIONAL REGULATOR 1"/>
    <property type="match status" value="1"/>
</dbReference>
<protein>
    <submittedName>
        <fullName evidence="4">Kelch repeat protein</fullName>
    </submittedName>
</protein>
<dbReference type="InterPro" id="IPR015915">
    <property type="entry name" value="Kelch-typ_b-propeller"/>
</dbReference>
<keyword evidence="1" id="KW-0880">Kelch repeat</keyword>
<name>A0ABQ8YW95_9EUKA</name>
<sequence length="324" mass="37940">MWIYGGLQNQGEISDFLKYSHTLNKWKKITANGKTPGKRMASRICYGNVQGSAKIFLFGGSCNKEHLNDLWEFDISSNTWTEIHYSESQFIPYIPGPRRSHVFEYLDGVLYVIGGKIGEVYTRGVYSFRVHESKYKNYHYDQDLSSDFNNFFRKQKLFDHTITLKNNEKIGTHLQLITQSLFSPFIINNNKTKIIELISNFYESIGTGEHYSSLLDLYNDEKSTNLKINLKDNNSISFHKIVLAARSEYFNEKSITNNSDFVEIDDPFDLSYEAWKILKSYLYLGSIHEFTKKHIKLEFKQKIDKMKLYSTDLKKFLLITENFN</sequence>
<dbReference type="EMBL" id="JAOAOG010000103">
    <property type="protein sequence ID" value="KAJ6248916.1"/>
    <property type="molecule type" value="Genomic_DNA"/>
</dbReference>
<gene>
    <name evidence="4" type="ORF">M0813_00071</name>
</gene>
<dbReference type="InterPro" id="IPR051568">
    <property type="entry name" value="LZTR1/Attractin"/>
</dbReference>
<dbReference type="Proteomes" id="UP001150062">
    <property type="component" value="Unassembled WGS sequence"/>
</dbReference>
<evidence type="ECO:0000259" key="3">
    <source>
        <dbReference type="PROSITE" id="PS50097"/>
    </source>
</evidence>
<keyword evidence="2" id="KW-0677">Repeat</keyword>
<evidence type="ECO:0000256" key="2">
    <source>
        <dbReference type="ARBA" id="ARBA00022737"/>
    </source>
</evidence>
<evidence type="ECO:0000256" key="1">
    <source>
        <dbReference type="ARBA" id="ARBA00022441"/>
    </source>
</evidence>
<accession>A0ABQ8YW95</accession>
<feature type="domain" description="BTB" evidence="3">
    <location>
        <begin position="224"/>
        <end position="287"/>
    </location>
</feature>
<proteinExistence type="predicted"/>